<name>A0A452XM70_AEGTS</name>
<reference evidence="2" key="4">
    <citation type="submission" date="2019-03" db="UniProtKB">
        <authorList>
            <consortium name="EnsemblPlants"/>
        </authorList>
    </citation>
    <scope>IDENTIFICATION</scope>
</reference>
<dbReference type="EnsemblPlants" id="AET1Gv20061600.1">
    <property type="protein sequence ID" value="AET1Gv20061600.1"/>
    <property type="gene ID" value="AET1Gv20061600"/>
</dbReference>
<feature type="region of interest" description="Disordered" evidence="1">
    <location>
        <begin position="53"/>
        <end position="80"/>
    </location>
</feature>
<dbReference type="AlphaFoldDB" id="A0A452XM70"/>
<organism evidence="2 3">
    <name type="scientific">Aegilops tauschii subsp. strangulata</name>
    <name type="common">Goatgrass</name>
    <dbReference type="NCBI Taxonomy" id="200361"/>
    <lineage>
        <taxon>Eukaryota</taxon>
        <taxon>Viridiplantae</taxon>
        <taxon>Streptophyta</taxon>
        <taxon>Embryophyta</taxon>
        <taxon>Tracheophyta</taxon>
        <taxon>Spermatophyta</taxon>
        <taxon>Magnoliopsida</taxon>
        <taxon>Liliopsida</taxon>
        <taxon>Poales</taxon>
        <taxon>Poaceae</taxon>
        <taxon>BOP clade</taxon>
        <taxon>Pooideae</taxon>
        <taxon>Triticodae</taxon>
        <taxon>Triticeae</taxon>
        <taxon>Triticinae</taxon>
        <taxon>Aegilops</taxon>
    </lineage>
</organism>
<evidence type="ECO:0000313" key="3">
    <source>
        <dbReference type="Proteomes" id="UP000015105"/>
    </source>
</evidence>
<reference evidence="2" key="3">
    <citation type="journal article" date="2017" name="Nature">
        <title>Genome sequence of the progenitor of the wheat D genome Aegilops tauschii.</title>
        <authorList>
            <person name="Luo M.C."/>
            <person name="Gu Y.Q."/>
            <person name="Puiu D."/>
            <person name="Wang H."/>
            <person name="Twardziok S.O."/>
            <person name="Deal K.R."/>
            <person name="Huo N."/>
            <person name="Zhu T."/>
            <person name="Wang L."/>
            <person name="Wang Y."/>
            <person name="McGuire P.E."/>
            <person name="Liu S."/>
            <person name="Long H."/>
            <person name="Ramasamy R.K."/>
            <person name="Rodriguez J.C."/>
            <person name="Van S.L."/>
            <person name="Yuan L."/>
            <person name="Wang Z."/>
            <person name="Xia Z."/>
            <person name="Xiao L."/>
            <person name="Anderson O.D."/>
            <person name="Ouyang S."/>
            <person name="Liang Y."/>
            <person name="Zimin A.V."/>
            <person name="Pertea G."/>
            <person name="Qi P."/>
            <person name="Bennetzen J.L."/>
            <person name="Dai X."/>
            <person name="Dawson M.W."/>
            <person name="Muller H.G."/>
            <person name="Kugler K."/>
            <person name="Rivarola-Duarte L."/>
            <person name="Spannagl M."/>
            <person name="Mayer K.F.X."/>
            <person name="Lu F.H."/>
            <person name="Bevan M.W."/>
            <person name="Leroy P."/>
            <person name="Li P."/>
            <person name="You F.M."/>
            <person name="Sun Q."/>
            <person name="Liu Z."/>
            <person name="Lyons E."/>
            <person name="Wicker T."/>
            <person name="Salzberg S.L."/>
            <person name="Devos K.M."/>
            <person name="Dvorak J."/>
        </authorList>
    </citation>
    <scope>NUCLEOTIDE SEQUENCE [LARGE SCALE GENOMIC DNA]</scope>
    <source>
        <strain evidence="2">cv. AL8/78</strain>
    </source>
</reference>
<accession>A0A452XM70</accession>
<dbReference type="Gramene" id="AET1Gv20061600.1">
    <property type="protein sequence ID" value="AET1Gv20061600.1"/>
    <property type="gene ID" value="AET1Gv20061600"/>
</dbReference>
<proteinExistence type="predicted"/>
<reference evidence="3" key="1">
    <citation type="journal article" date="2014" name="Science">
        <title>Ancient hybridizations among the ancestral genomes of bread wheat.</title>
        <authorList>
            <consortium name="International Wheat Genome Sequencing Consortium,"/>
            <person name="Marcussen T."/>
            <person name="Sandve S.R."/>
            <person name="Heier L."/>
            <person name="Spannagl M."/>
            <person name="Pfeifer M."/>
            <person name="Jakobsen K.S."/>
            <person name="Wulff B.B."/>
            <person name="Steuernagel B."/>
            <person name="Mayer K.F."/>
            <person name="Olsen O.A."/>
        </authorList>
    </citation>
    <scope>NUCLEOTIDE SEQUENCE [LARGE SCALE GENOMIC DNA]</scope>
    <source>
        <strain evidence="3">cv. AL8/78</strain>
    </source>
</reference>
<evidence type="ECO:0000313" key="2">
    <source>
        <dbReference type="EnsemblPlants" id="AET1Gv20061600.1"/>
    </source>
</evidence>
<sequence>VSGAPFAKKRGGLGFEDRMAGLTPGTLPGNGEIAYVGGDGAEKCVSAGNFVSVNGPHGLTAPDKQRGVGRPTNSRKKGTV</sequence>
<dbReference type="Proteomes" id="UP000015105">
    <property type="component" value="Chromosome 1D"/>
</dbReference>
<reference evidence="3" key="2">
    <citation type="journal article" date="2017" name="Nat. Plants">
        <title>The Aegilops tauschii genome reveals multiple impacts of transposons.</title>
        <authorList>
            <person name="Zhao G."/>
            <person name="Zou C."/>
            <person name="Li K."/>
            <person name="Wang K."/>
            <person name="Li T."/>
            <person name="Gao L."/>
            <person name="Zhang X."/>
            <person name="Wang H."/>
            <person name="Yang Z."/>
            <person name="Liu X."/>
            <person name="Jiang W."/>
            <person name="Mao L."/>
            <person name="Kong X."/>
            <person name="Jiao Y."/>
            <person name="Jia J."/>
        </authorList>
    </citation>
    <scope>NUCLEOTIDE SEQUENCE [LARGE SCALE GENOMIC DNA]</scope>
    <source>
        <strain evidence="3">cv. AL8/78</strain>
    </source>
</reference>
<evidence type="ECO:0000256" key="1">
    <source>
        <dbReference type="SAM" id="MobiDB-lite"/>
    </source>
</evidence>
<protein>
    <submittedName>
        <fullName evidence="2">Uncharacterized protein</fullName>
    </submittedName>
</protein>
<keyword evidence="3" id="KW-1185">Reference proteome</keyword>
<reference evidence="2" key="5">
    <citation type="journal article" date="2021" name="G3 (Bethesda)">
        <title>Aegilops tauschii genome assembly Aet v5.0 features greater sequence contiguity and improved annotation.</title>
        <authorList>
            <person name="Wang L."/>
            <person name="Zhu T."/>
            <person name="Rodriguez J.C."/>
            <person name="Deal K.R."/>
            <person name="Dubcovsky J."/>
            <person name="McGuire P.E."/>
            <person name="Lux T."/>
            <person name="Spannagl M."/>
            <person name="Mayer K.F.X."/>
            <person name="Baldrich P."/>
            <person name="Meyers B.C."/>
            <person name="Huo N."/>
            <person name="Gu Y.Q."/>
            <person name="Zhou H."/>
            <person name="Devos K.M."/>
            <person name="Bennetzen J.L."/>
            <person name="Unver T."/>
            <person name="Budak H."/>
            <person name="Gulick P.J."/>
            <person name="Galiba G."/>
            <person name="Kalapos B."/>
            <person name="Nelson D.R."/>
            <person name="Li P."/>
            <person name="You F.M."/>
            <person name="Luo M.C."/>
            <person name="Dvorak J."/>
        </authorList>
    </citation>
    <scope>NUCLEOTIDE SEQUENCE [LARGE SCALE GENOMIC DNA]</scope>
    <source>
        <strain evidence="2">cv. AL8/78</strain>
    </source>
</reference>